<dbReference type="PROSITE" id="PS51194">
    <property type="entry name" value="HELICASE_CTER"/>
    <property type="match status" value="1"/>
</dbReference>
<evidence type="ECO:0000313" key="18">
    <source>
        <dbReference type="Proteomes" id="UP001161757"/>
    </source>
</evidence>
<evidence type="ECO:0000256" key="5">
    <source>
        <dbReference type="ARBA" id="ARBA00022741"/>
    </source>
</evidence>
<feature type="domain" description="Helicase C-terminal" evidence="16">
    <location>
        <begin position="607"/>
        <end position="779"/>
    </location>
</feature>
<keyword evidence="8 17" id="KW-0347">Helicase</keyword>
<feature type="region of interest" description="Disordered" evidence="14">
    <location>
        <begin position="1102"/>
        <end position="1143"/>
    </location>
</feature>
<dbReference type="Pfam" id="PF00271">
    <property type="entry name" value="Helicase_C"/>
    <property type="match status" value="1"/>
</dbReference>
<protein>
    <recommendedName>
        <fullName evidence="13">ATP-dependent DNA helicase</fullName>
        <ecNumber evidence="13">3.6.4.12</ecNumber>
    </recommendedName>
</protein>
<dbReference type="FunFam" id="3.40.50.300:FF:000861">
    <property type="entry name" value="Fanconi anemia, complementation group M"/>
    <property type="match status" value="1"/>
</dbReference>
<comment type="function">
    <text evidence="1 13">ATP-dependent DNA helicase involved in DNA damage repair by homologous recombination and in genome maintenance. Capable of unwinding D-loops. Plays a role in limiting crossover recombinants during mitotic DNA double-strand break (DSB) repair. Component of a FANCM-MHF complex which promotes gene conversion at blocked replication forks, probably by reversal of the stalled fork.</text>
</comment>
<evidence type="ECO:0000256" key="14">
    <source>
        <dbReference type="SAM" id="MobiDB-lite"/>
    </source>
</evidence>
<feature type="compositionally biased region" description="Acidic residues" evidence="14">
    <location>
        <begin position="1037"/>
        <end position="1055"/>
    </location>
</feature>
<feature type="compositionally biased region" description="Basic and acidic residues" evidence="14">
    <location>
        <begin position="930"/>
        <end position="943"/>
    </location>
</feature>
<comment type="catalytic activity">
    <reaction evidence="12 13">
        <text>ATP + H2O = ADP + phosphate + H(+)</text>
        <dbReference type="Rhea" id="RHEA:13065"/>
        <dbReference type="ChEBI" id="CHEBI:15377"/>
        <dbReference type="ChEBI" id="CHEBI:15378"/>
        <dbReference type="ChEBI" id="CHEBI:30616"/>
        <dbReference type="ChEBI" id="CHEBI:43474"/>
        <dbReference type="ChEBI" id="CHEBI:456216"/>
        <dbReference type="EC" id="3.6.4.12"/>
    </reaction>
</comment>
<dbReference type="EMBL" id="JAJGCB010000020">
    <property type="protein sequence ID" value="KAJ8988048.1"/>
    <property type="molecule type" value="Genomic_DNA"/>
</dbReference>
<reference evidence="17" key="1">
    <citation type="submission" date="2023-01" db="EMBL/GenBank/DDBJ databases">
        <title>Exophiala dermititidis isolated from Cystic Fibrosis Patient.</title>
        <authorList>
            <person name="Kurbessoian T."/>
            <person name="Crocker A."/>
            <person name="Murante D."/>
            <person name="Hogan D.A."/>
            <person name="Stajich J.E."/>
        </authorList>
    </citation>
    <scope>NUCLEOTIDE SEQUENCE</scope>
    <source>
        <strain evidence="17">Ex8</strain>
    </source>
</reference>
<feature type="compositionally biased region" description="Polar residues" evidence="14">
    <location>
        <begin position="1008"/>
        <end position="1031"/>
    </location>
</feature>
<evidence type="ECO:0000256" key="7">
    <source>
        <dbReference type="ARBA" id="ARBA00022801"/>
    </source>
</evidence>
<feature type="compositionally biased region" description="Basic and acidic residues" evidence="14">
    <location>
        <begin position="66"/>
        <end position="80"/>
    </location>
</feature>
<dbReference type="InterPro" id="IPR044749">
    <property type="entry name" value="FANCM_DEXDc"/>
</dbReference>
<comment type="subcellular location">
    <subcellularLocation>
        <location evidence="2 13">Nucleus</location>
    </subcellularLocation>
</comment>
<dbReference type="Gene3D" id="1.20.1320.20">
    <property type="entry name" value="hef helicase domain"/>
    <property type="match status" value="1"/>
</dbReference>
<comment type="similarity">
    <text evidence="3 13">Belongs to the DEAD box helicase family. DEAH subfamily. FANCM sub-subfamily.</text>
</comment>
<dbReference type="Gene3D" id="3.40.50.300">
    <property type="entry name" value="P-loop containing nucleotide triphosphate hydrolases"/>
    <property type="match status" value="2"/>
</dbReference>
<evidence type="ECO:0000256" key="9">
    <source>
        <dbReference type="ARBA" id="ARBA00022840"/>
    </source>
</evidence>
<dbReference type="PANTHER" id="PTHR14025">
    <property type="entry name" value="FANCONI ANEMIA GROUP M FANCM FAMILY MEMBER"/>
    <property type="match status" value="1"/>
</dbReference>
<feature type="compositionally biased region" description="Low complexity" evidence="14">
    <location>
        <begin position="979"/>
        <end position="988"/>
    </location>
</feature>
<dbReference type="GO" id="GO:0016787">
    <property type="term" value="F:hydrolase activity"/>
    <property type="evidence" value="ECO:0007669"/>
    <property type="project" value="UniProtKB-KW"/>
</dbReference>
<dbReference type="GO" id="GO:0036297">
    <property type="term" value="P:interstrand cross-link repair"/>
    <property type="evidence" value="ECO:0007669"/>
    <property type="project" value="TreeGrafter"/>
</dbReference>
<feature type="region of interest" description="Disordered" evidence="14">
    <location>
        <begin position="164"/>
        <end position="188"/>
    </location>
</feature>
<evidence type="ECO:0000256" key="6">
    <source>
        <dbReference type="ARBA" id="ARBA00022763"/>
    </source>
</evidence>
<dbReference type="InterPro" id="IPR001650">
    <property type="entry name" value="Helicase_C-like"/>
</dbReference>
<dbReference type="SUPFAM" id="SSF52540">
    <property type="entry name" value="P-loop containing nucleoside triphosphate hydrolases"/>
    <property type="match status" value="1"/>
</dbReference>
<gene>
    <name evidence="17" type="primary">MPH1</name>
    <name evidence="17" type="ORF">HRR80_007826</name>
</gene>
<keyword evidence="7 17" id="KW-0378">Hydrolase</keyword>
<dbReference type="GO" id="GO:0045003">
    <property type="term" value="P:double-strand break repair via synthesis-dependent strand annealing"/>
    <property type="evidence" value="ECO:0007669"/>
    <property type="project" value="TreeGrafter"/>
</dbReference>
<feature type="region of interest" description="Disordered" evidence="14">
    <location>
        <begin position="1"/>
        <end position="80"/>
    </location>
</feature>
<evidence type="ECO:0000256" key="12">
    <source>
        <dbReference type="ARBA" id="ARBA00047995"/>
    </source>
</evidence>
<dbReference type="GO" id="GO:0009378">
    <property type="term" value="F:four-way junction helicase activity"/>
    <property type="evidence" value="ECO:0007669"/>
    <property type="project" value="TreeGrafter"/>
</dbReference>
<evidence type="ECO:0000259" key="15">
    <source>
        <dbReference type="PROSITE" id="PS51192"/>
    </source>
</evidence>
<evidence type="ECO:0000256" key="2">
    <source>
        <dbReference type="ARBA" id="ARBA00004123"/>
    </source>
</evidence>
<evidence type="ECO:0000256" key="3">
    <source>
        <dbReference type="ARBA" id="ARBA00009889"/>
    </source>
</evidence>
<dbReference type="EC" id="3.6.4.12" evidence="13"/>
<keyword evidence="11" id="KW-0539">Nucleus</keyword>
<proteinExistence type="inferred from homology"/>
<evidence type="ECO:0000256" key="10">
    <source>
        <dbReference type="ARBA" id="ARBA00023204"/>
    </source>
</evidence>
<keyword evidence="5" id="KW-0547">Nucleotide-binding</keyword>
<dbReference type="SMART" id="SM00490">
    <property type="entry name" value="HELICc"/>
    <property type="match status" value="1"/>
</dbReference>
<keyword evidence="6" id="KW-0227">DNA damage</keyword>
<dbReference type="CDD" id="cd18801">
    <property type="entry name" value="SF2_C_FANCM_Hef"/>
    <property type="match status" value="1"/>
</dbReference>
<evidence type="ECO:0000256" key="11">
    <source>
        <dbReference type="ARBA" id="ARBA00023242"/>
    </source>
</evidence>
<dbReference type="PROSITE" id="PS51192">
    <property type="entry name" value="HELICASE_ATP_BIND_1"/>
    <property type="match status" value="1"/>
</dbReference>
<evidence type="ECO:0000259" key="16">
    <source>
        <dbReference type="PROSITE" id="PS51194"/>
    </source>
</evidence>
<dbReference type="GO" id="GO:0005634">
    <property type="term" value="C:nucleus"/>
    <property type="evidence" value="ECO:0007669"/>
    <property type="project" value="UniProtKB-SubCell"/>
</dbReference>
<evidence type="ECO:0000256" key="13">
    <source>
        <dbReference type="RuleBase" id="RU367027"/>
    </source>
</evidence>
<dbReference type="InterPro" id="IPR027417">
    <property type="entry name" value="P-loop_NTPase"/>
</dbReference>
<dbReference type="CDD" id="cd12091">
    <property type="entry name" value="FANCM_ID"/>
    <property type="match status" value="1"/>
</dbReference>
<keyword evidence="10" id="KW-0234">DNA repair</keyword>
<dbReference type="GO" id="GO:0005524">
    <property type="term" value="F:ATP binding"/>
    <property type="evidence" value="ECO:0007669"/>
    <property type="project" value="UniProtKB-UniRule"/>
</dbReference>
<dbReference type="PANTHER" id="PTHR14025:SF20">
    <property type="entry name" value="FANCONI ANEMIA GROUP M PROTEIN"/>
    <property type="match status" value="1"/>
</dbReference>
<dbReference type="Proteomes" id="UP001161757">
    <property type="component" value="Unassembled WGS sequence"/>
</dbReference>
<dbReference type="InterPro" id="IPR039686">
    <property type="entry name" value="FANCM/Mph1-like_ID"/>
</dbReference>
<comment type="caution">
    <text evidence="17">The sequence shown here is derived from an EMBL/GenBank/DDBJ whole genome shotgun (WGS) entry which is preliminary data.</text>
</comment>
<evidence type="ECO:0000313" key="17">
    <source>
        <dbReference type="EMBL" id="KAJ8988048.1"/>
    </source>
</evidence>
<keyword evidence="9" id="KW-0067">ATP-binding</keyword>
<feature type="compositionally biased region" description="Low complexity" evidence="14">
    <location>
        <begin position="1056"/>
        <end position="1065"/>
    </location>
</feature>
<evidence type="ECO:0000256" key="4">
    <source>
        <dbReference type="ARBA" id="ARBA00011390"/>
    </source>
</evidence>
<feature type="compositionally biased region" description="Polar residues" evidence="14">
    <location>
        <begin position="10"/>
        <end position="24"/>
    </location>
</feature>
<evidence type="ECO:0000256" key="8">
    <source>
        <dbReference type="ARBA" id="ARBA00022806"/>
    </source>
</evidence>
<feature type="compositionally biased region" description="Basic residues" evidence="14">
    <location>
        <begin position="29"/>
        <end position="39"/>
    </location>
</feature>
<sequence length="1143" mass="128387">MDFIDDEADASSSDHVLVPSSQTDDNPRSGKRRRLKGRRPSSSDEEDYDLPPNPSAEDVDVEAEEGERSNKKSKYEDRIHVPLCADRPVDTFVTQLTQQWSSPSRIRGPRWVKPRQGINATPSKPKAHDKAPIQPVTTSFLDEDFDNGEDDDDIALLEAIEAAENAPQDTEQGGTIVNPSRSAGGRVPRAPIQRASSFRQTTLHGIHTTQQEPSRTQSQSANRVHNWPLANKNEPPTHHQISRSAMRTWVYPTNLGKIRDYQYNIVHKGLFHNLLVALPTGLGKTFIAATIMLNWFRWTENAQMVFVAPTKPLVSQQVDACFHIAGIPRSQTTMLTGEVPPAIRAEEWQEKRVFFMTPQTLINDLKNGMCDPKKIVLIVVDEAHKATGNYAYVEVVKFLRRFNQSFRVLALTATPGATVEAVQEVINGLGIARVEIRTEDSLDIREFVHSRDIETEIFENSDEIAMSLELFCAAVRPLMGELNSQNAYWGKDPSMITLYGLKKASDQWRLSEAGRRAPAGLKWKMQGIFAVLMSLAHNLELLKYHGIGPFYHKMKAFADEAAGGKGKYAKQVANNENFQKLMNRLRIWVNDPEFVGHPKLAYLKTVVLNHFMDAGEGQQGSGNVTQRPSTRIMVFAHYRDSAEEIVRVLNRHGPLIRARVFVGQSGTKGSEGMDQKTQMDVIQKFKAGTYNTIVATSIGEEGLDIGEVDLIVCYDCSKSPIRMLQRMGRTGRKRAGKIVLLLMKGKEESDYYQAKDNYQKMQAKIESGKEFDFREEESPRIVPKDINPVVDKRVVEIPIENTQNAPLEPTRRRAKNLKKPAKKFHMPDGVETGFSFLGKNGSKKKKEETAKKKTDLEIAALPPLEEVSLTAEEEDTLDQRYVRLAGIEDEYIEYVRFGAFPEQQRRLGRTNAVQHSRATESLVRALKAMRKPDAEWERPRDYVEVGEPQDFSPDKTAKKKRKAQTSEKKRSKCCLPSSRTNTTVTTRTGQNVSSSTTKKSRPRPRPHGSTTEIDLLIRSSSKAGGSSPNQYDGNDSFIDDDSDNVDKDDDDDEDPSPSLQSLPDPFLASPIRRKNQILLSQQSIDYDGMSQEFPELEAILGPGIGTKSKPTVLSASPDMLPRPPPRINNTRNRRVVDSDDDDE</sequence>
<feature type="region of interest" description="Disordered" evidence="14">
    <location>
        <begin position="929"/>
        <end position="1070"/>
    </location>
</feature>
<dbReference type="GO" id="GO:0043138">
    <property type="term" value="F:3'-5' DNA helicase activity"/>
    <property type="evidence" value="ECO:0007669"/>
    <property type="project" value="InterPro"/>
</dbReference>
<dbReference type="GO" id="GO:0000400">
    <property type="term" value="F:four-way junction DNA binding"/>
    <property type="evidence" value="ECO:0007669"/>
    <property type="project" value="TreeGrafter"/>
</dbReference>
<dbReference type="InterPro" id="IPR006935">
    <property type="entry name" value="Helicase/UvrB_N"/>
</dbReference>
<feature type="compositionally biased region" description="Polar residues" evidence="14">
    <location>
        <begin position="167"/>
        <end position="181"/>
    </location>
</feature>
<evidence type="ECO:0000256" key="1">
    <source>
        <dbReference type="ARBA" id="ARBA00003813"/>
    </source>
</evidence>
<dbReference type="Pfam" id="PF04851">
    <property type="entry name" value="ResIII"/>
    <property type="match status" value="1"/>
</dbReference>
<dbReference type="CDD" id="cd18033">
    <property type="entry name" value="DEXDc_FANCM"/>
    <property type="match status" value="1"/>
</dbReference>
<organism evidence="17 18">
    <name type="scientific">Exophiala dermatitidis</name>
    <name type="common">Black yeast-like fungus</name>
    <name type="synonym">Wangiella dermatitidis</name>
    <dbReference type="NCBI Taxonomy" id="5970"/>
    <lineage>
        <taxon>Eukaryota</taxon>
        <taxon>Fungi</taxon>
        <taxon>Dikarya</taxon>
        <taxon>Ascomycota</taxon>
        <taxon>Pezizomycotina</taxon>
        <taxon>Eurotiomycetes</taxon>
        <taxon>Chaetothyriomycetidae</taxon>
        <taxon>Chaetothyriales</taxon>
        <taxon>Herpotrichiellaceae</taxon>
        <taxon>Exophiala</taxon>
    </lineage>
</organism>
<name>A0AAN6IRS3_EXODE</name>
<dbReference type="InterPro" id="IPR014001">
    <property type="entry name" value="Helicase_ATP-bd"/>
</dbReference>
<dbReference type="SMART" id="SM00487">
    <property type="entry name" value="DEXDc"/>
    <property type="match status" value="1"/>
</dbReference>
<accession>A0AAN6IRS3</accession>
<feature type="domain" description="Helicase ATP-binding" evidence="15">
    <location>
        <begin position="265"/>
        <end position="433"/>
    </location>
</feature>
<dbReference type="AlphaFoldDB" id="A0AAN6IRS3"/>
<comment type="subunit">
    <text evidence="4 13">Interacts with the MHF histone-fold complex to form the FANCM-MHF complex.</text>
</comment>